<protein>
    <submittedName>
        <fullName evidence="1">Uncharacterized protein</fullName>
    </submittedName>
</protein>
<dbReference type="PANTHER" id="PTHR11781">
    <property type="entry name" value="IODOTHYRONINE DEIODINASE"/>
    <property type="match status" value="1"/>
</dbReference>
<name>A0ABP3YG09_9BACT</name>
<evidence type="ECO:0000313" key="1">
    <source>
        <dbReference type="EMBL" id="GAA0879354.1"/>
    </source>
</evidence>
<evidence type="ECO:0000313" key="2">
    <source>
        <dbReference type="Proteomes" id="UP001500469"/>
    </source>
</evidence>
<proteinExistence type="predicted"/>
<dbReference type="InterPro" id="IPR036249">
    <property type="entry name" value="Thioredoxin-like_sf"/>
</dbReference>
<dbReference type="EMBL" id="BAAAFI010000010">
    <property type="protein sequence ID" value="GAA0879354.1"/>
    <property type="molecule type" value="Genomic_DNA"/>
</dbReference>
<comment type="caution">
    <text evidence="1">The sequence shown here is derived from an EMBL/GenBank/DDBJ whole genome shotgun (WGS) entry which is preliminary data.</text>
</comment>
<accession>A0ABP3YG09</accession>
<reference evidence="2" key="1">
    <citation type="journal article" date="2019" name="Int. J. Syst. Evol. Microbiol.">
        <title>The Global Catalogue of Microorganisms (GCM) 10K type strain sequencing project: providing services to taxonomists for standard genome sequencing and annotation.</title>
        <authorList>
            <consortium name="The Broad Institute Genomics Platform"/>
            <consortium name="The Broad Institute Genome Sequencing Center for Infectious Disease"/>
            <person name="Wu L."/>
            <person name="Ma J."/>
        </authorList>
    </citation>
    <scope>NUCLEOTIDE SEQUENCE [LARGE SCALE GENOMIC DNA]</scope>
    <source>
        <strain evidence="2">JCM 16112</strain>
    </source>
</reference>
<dbReference type="InterPro" id="IPR000643">
    <property type="entry name" value="Iodothyronine_deiodinase"/>
</dbReference>
<gene>
    <name evidence="1" type="ORF">GCM10009119_23220</name>
</gene>
<sequence>MNNMDFSSIGWQIGEKISELQLYSMEGKAVQLDVRTAGRATLLITGSYTCDETRGNLEGISRLHTKYKDHVDVFLVYTLEAHPLSTQSPYSAEPAPWHAMDNIKAGISAEQPRTMDERRQLAEQWIQEENISFPVLLDGPSNEFWNSAGQAPNMAILISEEGEIILKQAWFEENELEESLLKTP</sequence>
<dbReference type="PANTHER" id="PTHR11781:SF22">
    <property type="entry name" value="TYPE I IODOTHYRONINE DEIODINASE"/>
    <property type="match status" value="1"/>
</dbReference>
<dbReference type="SUPFAM" id="SSF52833">
    <property type="entry name" value="Thioredoxin-like"/>
    <property type="match status" value="1"/>
</dbReference>
<keyword evidence="2" id="KW-1185">Reference proteome</keyword>
<dbReference type="Proteomes" id="UP001500469">
    <property type="component" value="Unassembled WGS sequence"/>
</dbReference>
<organism evidence="1 2">
    <name type="scientific">Algoriphagus jejuensis</name>
    <dbReference type="NCBI Taxonomy" id="419934"/>
    <lineage>
        <taxon>Bacteria</taxon>
        <taxon>Pseudomonadati</taxon>
        <taxon>Bacteroidota</taxon>
        <taxon>Cytophagia</taxon>
        <taxon>Cytophagales</taxon>
        <taxon>Cyclobacteriaceae</taxon>
        <taxon>Algoriphagus</taxon>
    </lineage>
</organism>
<dbReference type="Gene3D" id="3.40.30.10">
    <property type="entry name" value="Glutaredoxin"/>
    <property type="match status" value="1"/>
</dbReference>